<dbReference type="EMBL" id="BAABJQ010000030">
    <property type="protein sequence ID" value="GAA5197604.1"/>
    <property type="molecule type" value="Genomic_DNA"/>
</dbReference>
<dbReference type="Proteomes" id="UP001501570">
    <property type="component" value="Unassembled WGS sequence"/>
</dbReference>
<protein>
    <recommendedName>
        <fullName evidence="2">Glycosyl transferase family 1 domain-containing protein</fullName>
    </recommendedName>
</protein>
<accession>A0ABP9SM06</accession>
<dbReference type="PANTHER" id="PTHR12526">
    <property type="entry name" value="GLYCOSYLTRANSFERASE"/>
    <property type="match status" value="1"/>
</dbReference>
<keyword evidence="1" id="KW-0808">Transferase</keyword>
<comment type="caution">
    <text evidence="3">The sequence shown here is derived from an EMBL/GenBank/DDBJ whole genome shotgun (WGS) entry which is preliminary data.</text>
</comment>
<dbReference type="RefSeq" id="WP_345636921.1">
    <property type="nucleotide sequence ID" value="NZ_BAABJQ010000030.1"/>
</dbReference>
<evidence type="ECO:0000256" key="1">
    <source>
        <dbReference type="ARBA" id="ARBA00022679"/>
    </source>
</evidence>
<sequence length="398" mass="44459">MDAVSRSGLDGPGFRVLSTCGAFEPGFRGGGPVRSMAHILDTLPENTALSLVTRDRDLGSPEPYPGLSGRWVSRPRARVFYLNTGRPDQWLRLWRELRGERFDLLYLNSLWAPTYTVMPVLAARLGLIHATRILIAPRGELSPGALALKAGKKRLFLRWWGSYLRRADVVWHASTNREADDIRSVCPWARVEINQDQSSLPVEPVPATDTVDGPARLVFISRITAKKNLELVLRALPALRGRVDLDIYGPLEDARYWARCQRLTESLPAPIRVRYRGELAPEAVRQTFSRYDAFVFPTLGENFGHVIAESLSASCPVICSDQTPWTDVLDKGGGTVVRDLTVAGLAEAMQRVVAMSPPQRLLARQCAGAAYRQWREQTRGREVNIVEQVRRALWPAAT</sequence>
<dbReference type="Pfam" id="PF00534">
    <property type="entry name" value="Glycos_transf_1"/>
    <property type="match status" value="1"/>
</dbReference>
<evidence type="ECO:0000313" key="4">
    <source>
        <dbReference type="Proteomes" id="UP001501570"/>
    </source>
</evidence>
<organism evidence="3 4">
    <name type="scientific">Rugosimonospora acidiphila</name>
    <dbReference type="NCBI Taxonomy" id="556531"/>
    <lineage>
        <taxon>Bacteria</taxon>
        <taxon>Bacillati</taxon>
        <taxon>Actinomycetota</taxon>
        <taxon>Actinomycetes</taxon>
        <taxon>Micromonosporales</taxon>
        <taxon>Micromonosporaceae</taxon>
        <taxon>Rugosimonospora</taxon>
    </lineage>
</organism>
<evidence type="ECO:0000313" key="3">
    <source>
        <dbReference type="EMBL" id="GAA5197604.1"/>
    </source>
</evidence>
<gene>
    <name evidence="3" type="ORF">GCM10023322_69240</name>
</gene>
<dbReference type="InterPro" id="IPR001296">
    <property type="entry name" value="Glyco_trans_1"/>
</dbReference>
<dbReference type="SUPFAM" id="SSF53756">
    <property type="entry name" value="UDP-Glycosyltransferase/glycogen phosphorylase"/>
    <property type="match status" value="1"/>
</dbReference>
<keyword evidence="4" id="KW-1185">Reference proteome</keyword>
<dbReference type="Gene3D" id="3.40.50.2000">
    <property type="entry name" value="Glycogen Phosphorylase B"/>
    <property type="match status" value="2"/>
</dbReference>
<reference evidence="4" key="1">
    <citation type="journal article" date="2019" name="Int. J. Syst. Evol. Microbiol.">
        <title>The Global Catalogue of Microorganisms (GCM) 10K type strain sequencing project: providing services to taxonomists for standard genome sequencing and annotation.</title>
        <authorList>
            <consortium name="The Broad Institute Genomics Platform"/>
            <consortium name="The Broad Institute Genome Sequencing Center for Infectious Disease"/>
            <person name="Wu L."/>
            <person name="Ma J."/>
        </authorList>
    </citation>
    <scope>NUCLEOTIDE SEQUENCE [LARGE SCALE GENOMIC DNA]</scope>
    <source>
        <strain evidence="4">JCM 18304</strain>
    </source>
</reference>
<feature type="domain" description="Glycosyl transferase family 1" evidence="2">
    <location>
        <begin position="212"/>
        <end position="356"/>
    </location>
</feature>
<name>A0ABP9SM06_9ACTN</name>
<evidence type="ECO:0000259" key="2">
    <source>
        <dbReference type="Pfam" id="PF00534"/>
    </source>
</evidence>
<proteinExistence type="predicted"/>